<dbReference type="SUPFAM" id="SSF56112">
    <property type="entry name" value="Protein kinase-like (PK-like)"/>
    <property type="match status" value="1"/>
</dbReference>
<accession>A0ABR8K7W5</accession>
<reference evidence="1 2" key="1">
    <citation type="journal article" date="2020" name="ISME J.">
        <title>Comparative genomics reveals insights into cyanobacterial evolution and habitat adaptation.</title>
        <authorList>
            <person name="Chen M.Y."/>
            <person name="Teng W.K."/>
            <person name="Zhao L."/>
            <person name="Hu C.X."/>
            <person name="Zhou Y.K."/>
            <person name="Han B.P."/>
            <person name="Song L.R."/>
            <person name="Shu W.S."/>
        </authorList>
    </citation>
    <scope>NUCLEOTIDE SEQUENCE [LARGE SCALE GENOMIC DNA]</scope>
    <source>
        <strain evidence="1 2">FACHB-159</strain>
    </source>
</reference>
<dbReference type="Proteomes" id="UP000637383">
    <property type="component" value="Unassembled WGS sequence"/>
</dbReference>
<protein>
    <submittedName>
        <fullName evidence="1">Phosphotransferase</fullName>
    </submittedName>
</protein>
<dbReference type="InterPro" id="IPR052961">
    <property type="entry name" value="Oxido-Kinase-like_Enzymes"/>
</dbReference>
<dbReference type="PANTHER" id="PTHR23020">
    <property type="entry name" value="UNCHARACTERIZED NUCLEAR HORMONE RECEPTOR-RELATED"/>
    <property type="match status" value="1"/>
</dbReference>
<dbReference type="PANTHER" id="PTHR23020:SF41">
    <property type="entry name" value="AMINOGLYCOSIDE PHOSPHOTRANSFERASE DOMAIN-CONTAINING PROTEIN"/>
    <property type="match status" value="1"/>
</dbReference>
<organism evidence="1 2">
    <name type="scientific">Nostoc paludosum FACHB-159</name>
    <dbReference type="NCBI Taxonomy" id="2692908"/>
    <lineage>
        <taxon>Bacteria</taxon>
        <taxon>Bacillati</taxon>
        <taxon>Cyanobacteriota</taxon>
        <taxon>Cyanophyceae</taxon>
        <taxon>Nostocales</taxon>
        <taxon>Nostocaceae</taxon>
        <taxon>Nostoc</taxon>
    </lineage>
</organism>
<sequence length="351" mass="40338">MNDEVITDINQITLNWLNSVLIDSKALVNGRVEDFAIAVSGSANARITKIQLQYSLETTGTLPTSLFLKMCGGYGSIFGTSEVDYYTRDYINLTNPPIPTCYHAAYAENPRRYHLLLEDLSATHQLNWQIKPTLAYGCAVAQALARLHAHLWGTEKLKTIGASIPSKTEIERYVNHVQPGLLPMLEEVGTEINGSWPSALMDVFEYHPAKMIKRTKNLSGFTLIHGDVNPGNILFPLNGTGKTYLIDRQPFDWSLTTWLGVSDIAYMMVHWWDSDLRWQWEIPILREYYACLVRNGVSDYDWEQLIEDYKLTAVQSLYVSTEWCVLEEDRRKMKWLWFPQLQKSMTAFFEF</sequence>
<keyword evidence="2" id="KW-1185">Reference proteome</keyword>
<dbReference type="InterPro" id="IPR011009">
    <property type="entry name" value="Kinase-like_dom_sf"/>
</dbReference>
<dbReference type="EMBL" id="JACJTU010000008">
    <property type="protein sequence ID" value="MBD2734355.1"/>
    <property type="molecule type" value="Genomic_DNA"/>
</dbReference>
<dbReference type="RefSeq" id="WP_190955067.1">
    <property type="nucleotide sequence ID" value="NZ_JACJTU010000008.1"/>
</dbReference>
<proteinExistence type="predicted"/>
<dbReference type="Pfam" id="PF02958">
    <property type="entry name" value="EcKL"/>
    <property type="match status" value="1"/>
</dbReference>
<evidence type="ECO:0000313" key="2">
    <source>
        <dbReference type="Proteomes" id="UP000637383"/>
    </source>
</evidence>
<comment type="caution">
    <text evidence="1">The sequence shown here is derived from an EMBL/GenBank/DDBJ whole genome shotgun (WGS) entry which is preliminary data.</text>
</comment>
<gene>
    <name evidence="1" type="ORF">H6H03_10590</name>
</gene>
<dbReference type="Gene3D" id="3.90.1200.10">
    <property type="match status" value="1"/>
</dbReference>
<dbReference type="InterPro" id="IPR004119">
    <property type="entry name" value="EcKL"/>
</dbReference>
<evidence type="ECO:0000313" key="1">
    <source>
        <dbReference type="EMBL" id="MBD2734355.1"/>
    </source>
</evidence>
<name>A0ABR8K7W5_9NOSO</name>